<dbReference type="Proteomes" id="UP000198546">
    <property type="component" value="Chromosome i"/>
</dbReference>
<evidence type="ECO:0000259" key="2">
    <source>
        <dbReference type="Pfam" id="PF03795"/>
    </source>
</evidence>
<organism evidence="3 4">
    <name type="scientific">Auraticoccus monumenti</name>
    <dbReference type="NCBI Taxonomy" id="675864"/>
    <lineage>
        <taxon>Bacteria</taxon>
        <taxon>Bacillati</taxon>
        <taxon>Actinomycetota</taxon>
        <taxon>Actinomycetes</taxon>
        <taxon>Propionibacteriales</taxon>
        <taxon>Propionibacteriaceae</taxon>
        <taxon>Auraticoccus</taxon>
    </lineage>
</organism>
<dbReference type="EMBL" id="LT629688">
    <property type="protein sequence ID" value="SDE31067.1"/>
    <property type="molecule type" value="Genomic_DNA"/>
</dbReference>
<keyword evidence="4" id="KW-1185">Reference proteome</keyword>
<dbReference type="PANTHER" id="PTHR35174:SF3">
    <property type="entry name" value="BLL7171 PROTEIN"/>
    <property type="match status" value="1"/>
</dbReference>
<protein>
    <submittedName>
        <fullName evidence="3">YCII-related domain-containing protein</fullName>
    </submittedName>
</protein>
<dbReference type="Pfam" id="PF03795">
    <property type="entry name" value="YCII"/>
    <property type="match status" value="1"/>
</dbReference>
<reference evidence="3 4" key="1">
    <citation type="submission" date="2016-10" db="EMBL/GenBank/DDBJ databases">
        <authorList>
            <person name="de Groot N.N."/>
        </authorList>
    </citation>
    <scope>NUCLEOTIDE SEQUENCE [LARGE SCALE GENOMIC DNA]</scope>
    <source>
        <strain evidence="3 4">MON 2.2</strain>
    </source>
</reference>
<evidence type="ECO:0000256" key="1">
    <source>
        <dbReference type="ARBA" id="ARBA00007689"/>
    </source>
</evidence>
<proteinExistence type="inferred from homology"/>
<dbReference type="AlphaFoldDB" id="A0A1G7BVL8"/>
<sequence length="136" mass="15165">MPKYLLLKHYRGGPEPHRKVPTMDQWAPEDVEAHMAFLGHVSELLQERGEFVDAQALTPERTFVRYGGPEAAPVTSDGPLPETSDLVAGWYMIDVESRERAIELAAYVSSEPGPGGEPLYEWIDVREVMSEAPAQD</sequence>
<dbReference type="STRING" id="675864.SAMN04489747_3082"/>
<dbReference type="PANTHER" id="PTHR35174">
    <property type="entry name" value="BLL7171 PROTEIN-RELATED"/>
    <property type="match status" value="1"/>
</dbReference>
<dbReference type="RefSeq" id="WP_090594770.1">
    <property type="nucleotide sequence ID" value="NZ_LT629688.1"/>
</dbReference>
<gene>
    <name evidence="3" type="ORF">SAMN04489747_3082</name>
</gene>
<evidence type="ECO:0000313" key="4">
    <source>
        <dbReference type="Proteomes" id="UP000198546"/>
    </source>
</evidence>
<dbReference type="OrthoDB" id="668782at2"/>
<name>A0A1G7BVL8_9ACTN</name>
<dbReference type="SUPFAM" id="SSF54909">
    <property type="entry name" value="Dimeric alpha+beta barrel"/>
    <property type="match status" value="1"/>
</dbReference>
<feature type="domain" description="YCII-related" evidence="2">
    <location>
        <begin position="29"/>
        <end position="106"/>
    </location>
</feature>
<dbReference type="Gene3D" id="3.30.70.1060">
    <property type="entry name" value="Dimeric alpha+beta barrel"/>
    <property type="match status" value="1"/>
</dbReference>
<comment type="similarity">
    <text evidence="1">Belongs to the YciI family.</text>
</comment>
<accession>A0A1G7BVL8</accession>
<dbReference type="InterPro" id="IPR005545">
    <property type="entry name" value="YCII"/>
</dbReference>
<evidence type="ECO:0000313" key="3">
    <source>
        <dbReference type="EMBL" id="SDE31067.1"/>
    </source>
</evidence>
<dbReference type="InterPro" id="IPR011008">
    <property type="entry name" value="Dimeric_a/b-barrel"/>
</dbReference>